<reference evidence="1" key="1">
    <citation type="journal article" date="2023" name="Mol. Phylogenet. Evol.">
        <title>Genome-scale phylogeny and comparative genomics of the fungal order Sordariales.</title>
        <authorList>
            <person name="Hensen N."/>
            <person name="Bonometti L."/>
            <person name="Westerberg I."/>
            <person name="Brannstrom I.O."/>
            <person name="Guillou S."/>
            <person name="Cros-Aarteil S."/>
            <person name="Calhoun S."/>
            <person name="Haridas S."/>
            <person name="Kuo A."/>
            <person name="Mondo S."/>
            <person name="Pangilinan J."/>
            <person name="Riley R."/>
            <person name="LaButti K."/>
            <person name="Andreopoulos B."/>
            <person name="Lipzen A."/>
            <person name="Chen C."/>
            <person name="Yan M."/>
            <person name="Daum C."/>
            <person name="Ng V."/>
            <person name="Clum A."/>
            <person name="Steindorff A."/>
            <person name="Ohm R.A."/>
            <person name="Martin F."/>
            <person name="Silar P."/>
            <person name="Natvig D.O."/>
            <person name="Lalanne C."/>
            <person name="Gautier V."/>
            <person name="Ament-Velasquez S.L."/>
            <person name="Kruys A."/>
            <person name="Hutchinson M.I."/>
            <person name="Powell A.J."/>
            <person name="Barry K."/>
            <person name="Miller A.N."/>
            <person name="Grigoriev I.V."/>
            <person name="Debuchy R."/>
            <person name="Gladieux P."/>
            <person name="Hiltunen Thoren M."/>
            <person name="Johannesson H."/>
        </authorList>
    </citation>
    <scope>NUCLEOTIDE SEQUENCE</scope>
    <source>
        <strain evidence="1">CBS 232.78</strain>
    </source>
</reference>
<comment type="caution">
    <text evidence="1">The sequence shown here is derived from an EMBL/GenBank/DDBJ whole genome shotgun (WGS) entry which is preliminary data.</text>
</comment>
<keyword evidence="2" id="KW-1185">Reference proteome</keyword>
<evidence type="ECO:0008006" key="3">
    <source>
        <dbReference type="Google" id="ProtNLM"/>
    </source>
</evidence>
<dbReference type="InterPro" id="IPR014752">
    <property type="entry name" value="Arrestin-like_C"/>
</dbReference>
<accession>A0AAE0K8G1</accession>
<organism evidence="1 2">
    <name type="scientific">Podospora didyma</name>
    <dbReference type="NCBI Taxonomy" id="330526"/>
    <lineage>
        <taxon>Eukaryota</taxon>
        <taxon>Fungi</taxon>
        <taxon>Dikarya</taxon>
        <taxon>Ascomycota</taxon>
        <taxon>Pezizomycotina</taxon>
        <taxon>Sordariomycetes</taxon>
        <taxon>Sordariomycetidae</taxon>
        <taxon>Sordariales</taxon>
        <taxon>Podosporaceae</taxon>
        <taxon>Podospora</taxon>
    </lineage>
</organism>
<evidence type="ECO:0000313" key="2">
    <source>
        <dbReference type="Proteomes" id="UP001285441"/>
    </source>
</evidence>
<name>A0AAE0K8G1_9PEZI</name>
<gene>
    <name evidence="1" type="ORF">B0H63DRAFT_483780</name>
</gene>
<dbReference type="EMBL" id="JAULSW010000008">
    <property type="protein sequence ID" value="KAK3372069.1"/>
    <property type="molecule type" value="Genomic_DNA"/>
</dbReference>
<protein>
    <recommendedName>
        <fullName evidence="3">Arrestin-like N-terminal domain-containing protein</fullName>
    </recommendedName>
</protein>
<sequence length="443" mass="48919">MASKWFLQPVEPKGGPKLAIQLNITNHLAKRSPGDTVAGHVQRQAHAVSPHASVVIKLMGRSVAMLRKKTGTSDNETTRHYKSEFNLLNLQPVILFDGPLHIPPDTQQPHSWPFTFNIPSVCSPSIAGGQNPNESFIPFSGGGPAPPLPFTFHTRQGTPSSFMTAWIEFYLEANLVEQHGNAFKTTATAVHLITIHPPTIPPLLELTMHRLLSIEPSIIRSQRLLPGMEDADLSFKQKTLKFFHSTSVPRYVFKVCVDLPDAIQLGAVVPFRIKILPLPHHSDHALEKTGQEIRLQSATVKMKALTGIAVPQGFGVRADWDLNKEMNATEVTVSPKVNGGQFIVVPSSSSSSGELGTDDGVLPLDVGTLVDLRFDMAWVDCAGQRIPIQKSDWMSTSDWLYPSFVTYNIRRGYRMKLVLALELAKETVKVDFYKDIVIAGGWK</sequence>
<dbReference type="Proteomes" id="UP001285441">
    <property type="component" value="Unassembled WGS sequence"/>
</dbReference>
<evidence type="ECO:0000313" key="1">
    <source>
        <dbReference type="EMBL" id="KAK3372069.1"/>
    </source>
</evidence>
<dbReference type="AlphaFoldDB" id="A0AAE0K8G1"/>
<proteinExistence type="predicted"/>
<reference evidence="1" key="2">
    <citation type="submission" date="2023-06" db="EMBL/GenBank/DDBJ databases">
        <authorList>
            <consortium name="Lawrence Berkeley National Laboratory"/>
            <person name="Haridas S."/>
            <person name="Hensen N."/>
            <person name="Bonometti L."/>
            <person name="Westerberg I."/>
            <person name="Brannstrom I.O."/>
            <person name="Guillou S."/>
            <person name="Cros-Aarteil S."/>
            <person name="Calhoun S."/>
            <person name="Kuo A."/>
            <person name="Mondo S."/>
            <person name="Pangilinan J."/>
            <person name="Riley R."/>
            <person name="LaButti K."/>
            <person name="Andreopoulos B."/>
            <person name="Lipzen A."/>
            <person name="Chen C."/>
            <person name="Yanf M."/>
            <person name="Daum C."/>
            <person name="Ng V."/>
            <person name="Clum A."/>
            <person name="Steindorff A."/>
            <person name="Ohm R."/>
            <person name="Martin F."/>
            <person name="Silar P."/>
            <person name="Natvig D."/>
            <person name="Lalanne C."/>
            <person name="Gautier V."/>
            <person name="Ament-velasquez S.L."/>
            <person name="Kruys A."/>
            <person name="Hutchinson M.I."/>
            <person name="Powell A.J."/>
            <person name="Barry K."/>
            <person name="Miller A.N."/>
            <person name="Grigoriev I.V."/>
            <person name="Debuchy R."/>
            <person name="Gladieux P."/>
            <person name="Thoren M.H."/>
            <person name="Johannesson H."/>
        </authorList>
    </citation>
    <scope>NUCLEOTIDE SEQUENCE</scope>
    <source>
        <strain evidence="1">CBS 232.78</strain>
    </source>
</reference>
<dbReference type="Gene3D" id="2.60.40.640">
    <property type="match status" value="1"/>
</dbReference>